<name>A0A1G7J291_9BACT</name>
<dbReference type="InterPro" id="IPR025751">
    <property type="entry name" value="RsbRD_N_dom"/>
</dbReference>
<feature type="domain" description="RsbT co-antagonist protein RsbRD N-terminal" evidence="1">
    <location>
        <begin position="14"/>
        <end position="150"/>
    </location>
</feature>
<evidence type="ECO:0000313" key="2">
    <source>
        <dbReference type="EMBL" id="SDF18914.1"/>
    </source>
</evidence>
<dbReference type="OrthoDB" id="1724246at2"/>
<dbReference type="AlphaFoldDB" id="A0A1G7J291"/>
<dbReference type="RefSeq" id="WP_092152701.1">
    <property type="nucleotide sequence ID" value="NZ_FNBX01000002.1"/>
</dbReference>
<reference evidence="3" key="1">
    <citation type="submission" date="2016-10" db="EMBL/GenBank/DDBJ databases">
        <authorList>
            <person name="Varghese N."/>
            <person name="Submissions S."/>
        </authorList>
    </citation>
    <scope>NUCLEOTIDE SEQUENCE [LARGE SCALE GENOMIC DNA]</scope>
    <source>
        <strain evidence="3">KHC7</strain>
    </source>
</reference>
<evidence type="ECO:0000259" key="1">
    <source>
        <dbReference type="Pfam" id="PF14361"/>
    </source>
</evidence>
<protein>
    <submittedName>
        <fullName evidence="2">RsbT co-antagonist protein rsbRD N-terminal domain-containing protein</fullName>
    </submittedName>
</protein>
<dbReference type="EMBL" id="FNBX01000002">
    <property type="protein sequence ID" value="SDF18914.1"/>
    <property type="molecule type" value="Genomic_DNA"/>
</dbReference>
<dbReference type="Proteomes" id="UP000199355">
    <property type="component" value="Unassembled WGS sequence"/>
</dbReference>
<keyword evidence="3" id="KW-1185">Reference proteome</keyword>
<proteinExistence type="predicted"/>
<sequence length="178" mass="19999">MKAIDVFRQHKDVVAGLWTDAVFNTYPFETTGFLRTKHDPFGNPVAHMTKEAAAALYDAVTGEHVSVEQTKKALDRFIKLRAVQKFTPSQGLGVFSMMKPILREQVLPALLAEGLLADYLETESRVDSLTLLAFDMYMEDREILAQSRITEIRNQYAQLARWAQKLEGGSPDGPANPR</sequence>
<organism evidence="2 3">
    <name type="scientific">Desulfovibrio legallii</name>
    <dbReference type="NCBI Taxonomy" id="571438"/>
    <lineage>
        <taxon>Bacteria</taxon>
        <taxon>Pseudomonadati</taxon>
        <taxon>Thermodesulfobacteriota</taxon>
        <taxon>Desulfovibrionia</taxon>
        <taxon>Desulfovibrionales</taxon>
        <taxon>Desulfovibrionaceae</taxon>
        <taxon>Desulfovibrio</taxon>
    </lineage>
</organism>
<dbReference type="STRING" id="571438.SAMN05192586_102160"/>
<dbReference type="Pfam" id="PF14361">
    <property type="entry name" value="RsbRD_N"/>
    <property type="match status" value="1"/>
</dbReference>
<accession>A0A1G7J291</accession>
<evidence type="ECO:0000313" key="3">
    <source>
        <dbReference type="Proteomes" id="UP000199355"/>
    </source>
</evidence>
<gene>
    <name evidence="2" type="ORF">SAMN05192586_102160</name>
</gene>